<dbReference type="SUPFAM" id="SSF48613">
    <property type="entry name" value="Heme oxygenase-like"/>
    <property type="match status" value="1"/>
</dbReference>
<dbReference type="Proteomes" id="UP000294847">
    <property type="component" value="Chromosome 3"/>
</dbReference>
<dbReference type="EMBL" id="CP034206">
    <property type="protein sequence ID" value="QBZ59610.1"/>
    <property type="molecule type" value="Genomic_DNA"/>
</dbReference>
<sequence>MASTAQWSLTEHLLESNPEAYKAATQTPFLLAAAEGRLSKELLGRWLANDKLYIQGYIKAVGRTLDAVDLPQTTRTTPAAQQQPGPEVEFVNWISDALAGLCREHGMFVDVATRYGLDMTLETGPNGRVSESAKLPGLVQFEALFASLFPRGWHGSNAEVGGQQQQGHKPLPWLEAAVVLWGTERIYLDAWSWAKSRQSGRSTDEGEDQDGGAVRKEFIPNWTSLDFSAFVATLGGVLDRAVAREGEDEAVRQQIVDRAKSKWDELVAAEAAFWPLLDS</sequence>
<dbReference type="InterPro" id="IPR016084">
    <property type="entry name" value="Haem_Oase-like_multi-hlx"/>
</dbReference>
<dbReference type="PANTHER" id="PTHR41813">
    <property type="entry name" value="REGULATOR PAB1642, PUTATIVE (AFU_ORTHOLOGUE AFUA_3G11955)-RELATED"/>
    <property type="match status" value="1"/>
</dbReference>
<dbReference type="InterPro" id="IPR053261">
    <property type="entry name" value="Polyketide-peptide_reg"/>
</dbReference>
<proteinExistence type="predicted"/>
<dbReference type="PANTHER" id="PTHR41813:SF2">
    <property type="entry name" value="REGULATOR PAB1642, PUTATIVE (AFU_ORTHOLOGUE AFUA_3G11955)-RELATED"/>
    <property type="match status" value="1"/>
</dbReference>
<evidence type="ECO:0000313" key="1">
    <source>
        <dbReference type="EMBL" id="QBZ59610.1"/>
    </source>
</evidence>
<dbReference type="AlphaFoldDB" id="A0A4P7NDT1"/>
<evidence type="ECO:0008006" key="3">
    <source>
        <dbReference type="Google" id="ProtNLM"/>
    </source>
</evidence>
<organism evidence="1 2">
    <name type="scientific">Pyricularia oryzae</name>
    <name type="common">Rice blast fungus</name>
    <name type="synonym">Magnaporthe oryzae</name>
    <dbReference type="NCBI Taxonomy" id="318829"/>
    <lineage>
        <taxon>Eukaryota</taxon>
        <taxon>Fungi</taxon>
        <taxon>Dikarya</taxon>
        <taxon>Ascomycota</taxon>
        <taxon>Pezizomycotina</taxon>
        <taxon>Sordariomycetes</taxon>
        <taxon>Sordariomycetidae</taxon>
        <taxon>Magnaporthales</taxon>
        <taxon>Pyriculariaceae</taxon>
        <taxon>Pyricularia</taxon>
    </lineage>
</organism>
<dbReference type="Gene3D" id="1.20.910.10">
    <property type="entry name" value="Heme oxygenase-like"/>
    <property type="match status" value="1"/>
</dbReference>
<gene>
    <name evidence="1" type="ORF">PoMZ_04572</name>
</gene>
<name>A0A4P7NDT1_PYROR</name>
<dbReference type="CDD" id="cd19357">
    <property type="entry name" value="TenA_E_At3g16990-like"/>
    <property type="match status" value="1"/>
</dbReference>
<reference evidence="1 2" key="1">
    <citation type="journal article" date="2019" name="Mol. Biol. Evol.">
        <title>Blast fungal genomes show frequent chromosomal changes, gene gains and losses, and effector gene turnover.</title>
        <authorList>
            <person name="Gomez Luciano L.B."/>
            <person name="Jason Tsai I."/>
            <person name="Chuma I."/>
            <person name="Tosa Y."/>
            <person name="Chen Y.H."/>
            <person name="Li J.Y."/>
            <person name="Li M.Y."/>
            <person name="Jade Lu M.Y."/>
            <person name="Nakayashiki H."/>
            <person name="Li W.H."/>
        </authorList>
    </citation>
    <scope>NUCLEOTIDE SEQUENCE [LARGE SCALE GENOMIC DNA]</scope>
    <source>
        <strain evidence="1">MZ5-1-6</strain>
    </source>
</reference>
<accession>A0A4P7NDT1</accession>
<protein>
    <recommendedName>
        <fullName evidence="3">Thiaminase-2/PQQC domain-containing protein</fullName>
    </recommendedName>
</protein>
<evidence type="ECO:0000313" key="2">
    <source>
        <dbReference type="Proteomes" id="UP000294847"/>
    </source>
</evidence>